<keyword evidence="1" id="KW-0472">Membrane</keyword>
<feature type="transmembrane region" description="Helical" evidence="1">
    <location>
        <begin position="12"/>
        <end position="33"/>
    </location>
</feature>
<keyword evidence="1" id="KW-1133">Transmembrane helix</keyword>
<evidence type="ECO:0000259" key="2">
    <source>
        <dbReference type="Pfam" id="PF14341"/>
    </source>
</evidence>
<gene>
    <name evidence="3" type="ORF">HLUCCX14_15975</name>
</gene>
<name>A0A0P7ZDH1_9GAMM</name>
<keyword evidence="1" id="KW-0812">Transmembrane</keyword>
<dbReference type="Pfam" id="PF14341">
    <property type="entry name" value="PilX_N"/>
    <property type="match status" value="1"/>
</dbReference>
<dbReference type="InterPro" id="IPR025746">
    <property type="entry name" value="PilX_N_dom"/>
</dbReference>
<dbReference type="PATRIC" id="fig|1305731.5.peg.1972"/>
<proteinExistence type="predicted"/>
<dbReference type="EMBL" id="LJZQ01000034">
    <property type="protein sequence ID" value="KPQ27171.1"/>
    <property type="molecule type" value="Genomic_DNA"/>
</dbReference>
<reference evidence="3 4" key="1">
    <citation type="submission" date="2015-09" db="EMBL/GenBank/DDBJ databases">
        <title>Identification and resolution of microdiversity through metagenomic sequencing of parallel consortia.</title>
        <authorList>
            <person name="Nelson W.C."/>
            <person name="Romine M.F."/>
            <person name="Lindemann S.R."/>
        </authorList>
    </citation>
    <scope>NUCLEOTIDE SEQUENCE [LARGE SCALE GENOMIC DNA]</scope>
    <source>
        <strain evidence="3">HL-55</strain>
    </source>
</reference>
<feature type="domain" description="Type 4 fimbrial biogenesis protein PilX N-terminal" evidence="2">
    <location>
        <begin position="12"/>
        <end position="58"/>
    </location>
</feature>
<dbReference type="Proteomes" id="UP000050416">
    <property type="component" value="Unassembled WGS sequence"/>
</dbReference>
<dbReference type="AlphaFoldDB" id="A0A0P7ZDH1"/>
<accession>A0A0P7ZDH1</accession>
<evidence type="ECO:0000256" key="1">
    <source>
        <dbReference type="SAM" id="Phobius"/>
    </source>
</evidence>
<sequence>MMFQFSGLKTDQGSALIISLIMLLLLSLITLGGMQSTILQERMASNLHDRNIAFQASERALREGENWLADNAGLALTNDRLVGPQTWDGSGNDVVTVNTNDPQLSGEPVYHAGWVADFCPGLQAGGPCFERFAVTSRAQGGTAQSIVILQSMFMPQPL</sequence>
<evidence type="ECO:0000313" key="3">
    <source>
        <dbReference type="EMBL" id="KPQ27171.1"/>
    </source>
</evidence>
<dbReference type="STRING" id="1305731.GCA_000934705_02274"/>
<comment type="caution">
    <text evidence="3">The sequence shown here is derived from an EMBL/GenBank/DDBJ whole genome shotgun (WGS) entry which is preliminary data.</text>
</comment>
<evidence type="ECO:0000313" key="4">
    <source>
        <dbReference type="Proteomes" id="UP000050416"/>
    </source>
</evidence>
<organism evidence="3 4">
    <name type="scientific">Marinobacter excellens HL-55</name>
    <dbReference type="NCBI Taxonomy" id="1305731"/>
    <lineage>
        <taxon>Bacteria</taxon>
        <taxon>Pseudomonadati</taxon>
        <taxon>Pseudomonadota</taxon>
        <taxon>Gammaproteobacteria</taxon>
        <taxon>Pseudomonadales</taxon>
        <taxon>Marinobacteraceae</taxon>
        <taxon>Marinobacter</taxon>
    </lineage>
</organism>
<protein>
    <submittedName>
        <fullName evidence="3">Tfp pilus assembly protein PilX</fullName>
    </submittedName>
</protein>